<feature type="region of interest" description="Disordered" evidence="1">
    <location>
        <begin position="224"/>
        <end position="245"/>
    </location>
</feature>
<dbReference type="AlphaFoldDB" id="A0A4R0YUD7"/>
<keyword evidence="2" id="KW-1133">Transmembrane helix</keyword>
<reference evidence="4 5" key="1">
    <citation type="submission" date="2019-02" db="EMBL/GenBank/DDBJ databases">
        <title>Dyella amyloliquefaciens sp. nov., isolated from forest soil.</title>
        <authorList>
            <person name="Gao Z.-H."/>
            <person name="Qiu L.-H."/>
        </authorList>
    </citation>
    <scope>NUCLEOTIDE SEQUENCE [LARGE SCALE GENOMIC DNA]</scope>
    <source>
        <strain evidence="4 5">KACC 12747</strain>
    </source>
</reference>
<keyword evidence="2" id="KW-0472">Membrane</keyword>
<evidence type="ECO:0000259" key="3">
    <source>
        <dbReference type="Pfam" id="PF05707"/>
    </source>
</evidence>
<organism evidence="4 5">
    <name type="scientific">Dyella soli</name>
    <dbReference type="NCBI Taxonomy" id="522319"/>
    <lineage>
        <taxon>Bacteria</taxon>
        <taxon>Pseudomonadati</taxon>
        <taxon>Pseudomonadota</taxon>
        <taxon>Gammaproteobacteria</taxon>
        <taxon>Lysobacterales</taxon>
        <taxon>Rhodanobacteraceae</taxon>
        <taxon>Dyella</taxon>
    </lineage>
</organism>
<dbReference type="Gene3D" id="3.40.50.300">
    <property type="entry name" value="P-loop containing nucleotide triphosphate hydrolases"/>
    <property type="match status" value="1"/>
</dbReference>
<dbReference type="Pfam" id="PF05707">
    <property type="entry name" value="Zot"/>
    <property type="match status" value="1"/>
</dbReference>
<dbReference type="InterPro" id="IPR027417">
    <property type="entry name" value="P-loop_NTPase"/>
</dbReference>
<evidence type="ECO:0000313" key="4">
    <source>
        <dbReference type="EMBL" id="TCI10122.1"/>
    </source>
</evidence>
<gene>
    <name evidence="4" type="ORF">EZM97_14480</name>
</gene>
<dbReference type="EMBL" id="SJTG01000002">
    <property type="protein sequence ID" value="TCI10122.1"/>
    <property type="molecule type" value="Genomic_DNA"/>
</dbReference>
<evidence type="ECO:0000256" key="1">
    <source>
        <dbReference type="SAM" id="MobiDB-lite"/>
    </source>
</evidence>
<dbReference type="RefSeq" id="WP_131407836.1">
    <property type="nucleotide sequence ID" value="NZ_SJTG01000002.1"/>
</dbReference>
<dbReference type="InterPro" id="IPR008900">
    <property type="entry name" value="Zot_N"/>
</dbReference>
<feature type="region of interest" description="Disordered" evidence="1">
    <location>
        <begin position="325"/>
        <end position="387"/>
    </location>
</feature>
<name>A0A4R0YUD7_9GAMM</name>
<accession>A0A4R0YUD7</accession>
<feature type="domain" description="Zona occludens toxin N-terminal" evidence="3">
    <location>
        <begin position="53"/>
        <end position="176"/>
    </location>
</feature>
<dbReference type="Proteomes" id="UP000291822">
    <property type="component" value="Unassembled WGS sequence"/>
</dbReference>
<evidence type="ECO:0000313" key="5">
    <source>
        <dbReference type="Proteomes" id="UP000291822"/>
    </source>
</evidence>
<evidence type="ECO:0000256" key="2">
    <source>
        <dbReference type="SAM" id="Phobius"/>
    </source>
</evidence>
<keyword evidence="2" id="KW-0812">Transmembrane</keyword>
<feature type="transmembrane region" description="Helical" evidence="2">
    <location>
        <begin position="188"/>
        <end position="209"/>
    </location>
</feature>
<proteinExistence type="predicted"/>
<sequence>MFVKLFTGLPGAGKTAQLVNELVRLSRDEAHRPRYYMGINGLADGVAIPATQAQLERWWEEFPPGSIIAIDECQEEHLMPKDRGNPSAWVQRIAKVRHYGMTFLLTTQHPANMSAFVRRLVDQHVHTVCKFGTSVISRYTWGRCMDDPEKGSAQKASVEDIGTLPKEVFELYKSSQLHTRKPRIPRKVYYLAALVVTGIASVVAVPALIKRAQARNMESIQGKTAIAEPGKAPVTREQPDPGEQLRREDFAKWMRPRVDGLPWSAPMFDHLQVKAVPNLFCVAVDDGRCTCHTEQGTRYAVPADRCRRIVADGLYNPFVEGLQTAQEQASRNRGRSGEPQAPTGHDLGTIDESSAPAHKERGTATAYTPPEYHQWNADPWGSAKSAR</sequence>
<protein>
    <recommendedName>
        <fullName evidence="3">Zona occludens toxin N-terminal domain-containing protein</fullName>
    </recommendedName>
</protein>
<comment type="caution">
    <text evidence="4">The sequence shown here is derived from an EMBL/GenBank/DDBJ whole genome shotgun (WGS) entry which is preliminary data.</text>
</comment>
<keyword evidence="5" id="KW-1185">Reference proteome</keyword>